<comment type="caution">
    <text evidence="1">The sequence shown here is derived from an EMBL/GenBank/DDBJ whole genome shotgun (WGS) entry which is preliminary data.</text>
</comment>
<dbReference type="Proteomes" id="UP000750711">
    <property type="component" value="Unassembled WGS sequence"/>
</dbReference>
<gene>
    <name evidence="1" type="ORF">GP486_001688</name>
</gene>
<organism evidence="1 2">
    <name type="scientific">Trichoglossum hirsutum</name>
    <dbReference type="NCBI Taxonomy" id="265104"/>
    <lineage>
        <taxon>Eukaryota</taxon>
        <taxon>Fungi</taxon>
        <taxon>Dikarya</taxon>
        <taxon>Ascomycota</taxon>
        <taxon>Pezizomycotina</taxon>
        <taxon>Geoglossomycetes</taxon>
        <taxon>Geoglossales</taxon>
        <taxon>Geoglossaceae</taxon>
        <taxon>Trichoglossum</taxon>
    </lineage>
</organism>
<dbReference type="EMBL" id="JAGHQM010000160">
    <property type="protein sequence ID" value="KAH0564921.1"/>
    <property type="molecule type" value="Genomic_DNA"/>
</dbReference>
<sequence length="219" mass="25152">MEADILQLRNLLDAGNVEVCIDIELCVPTEKLSKALSIINTNNQHFEKFDWPKGPVNIFTEYKSTYARFSGVKKPEFIFVVLPDTLFHLNPLKDNVIQEHPTRAEYSDQMLDLVLDKDVLSFTPLPRLAPFLSGLIRLFNESENYAFAMCAEQLVDGMDLDEDWCNGHLNTRFEEEYKFALKLVKGKSGRVPPMYPNYVTCYISTLDEASRVHRIPGRN</sequence>
<evidence type="ECO:0000313" key="2">
    <source>
        <dbReference type="Proteomes" id="UP000750711"/>
    </source>
</evidence>
<dbReference type="AlphaFoldDB" id="A0A9P8LG79"/>
<accession>A0A9P8LG79</accession>
<proteinExistence type="predicted"/>
<protein>
    <submittedName>
        <fullName evidence="1">Uncharacterized protein</fullName>
    </submittedName>
</protein>
<keyword evidence="2" id="KW-1185">Reference proteome</keyword>
<name>A0A9P8LG79_9PEZI</name>
<reference evidence="1" key="1">
    <citation type="submission" date="2021-03" db="EMBL/GenBank/DDBJ databases">
        <title>Comparative genomics and phylogenomic investigation of the class Geoglossomycetes provide insights into ecological specialization and systematics.</title>
        <authorList>
            <person name="Melie T."/>
            <person name="Pirro S."/>
            <person name="Miller A.N."/>
            <person name="Quandt A."/>
        </authorList>
    </citation>
    <scope>NUCLEOTIDE SEQUENCE</scope>
    <source>
        <strain evidence="1">CAQ_001_2017</strain>
    </source>
</reference>
<evidence type="ECO:0000313" key="1">
    <source>
        <dbReference type="EMBL" id="KAH0564921.1"/>
    </source>
</evidence>